<name>A0AA39TMT2_9PEZI</name>
<evidence type="ECO:0000313" key="2">
    <source>
        <dbReference type="EMBL" id="KAK0610806.1"/>
    </source>
</evidence>
<sequence length="121" mass="12886">MPMSQGRTSGRSSTLLQIGAWAHGSADSANGLTTSSGPSLVDKDDKNTAESCIGNYAPGKSRLASRAQSEGALLVEGEKELSVQQTWLLTHHEGPWTVYMIDEDRANKQAEPRDTSGVGKI</sequence>
<reference evidence="2" key="1">
    <citation type="submission" date="2023-06" db="EMBL/GenBank/DDBJ databases">
        <title>Genome-scale phylogeny and comparative genomics of the fungal order Sordariales.</title>
        <authorList>
            <consortium name="Lawrence Berkeley National Laboratory"/>
            <person name="Hensen N."/>
            <person name="Bonometti L."/>
            <person name="Westerberg I."/>
            <person name="Brannstrom I.O."/>
            <person name="Guillou S."/>
            <person name="Cros-Aarteil S."/>
            <person name="Calhoun S."/>
            <person name="Haridas S."/>
            <person name="Kuo A."/>
            <person name="Mondo S."/>
            <person name="Pangilinan J."/>
            <person name="Riley R."/>
            <person name="Labutti K."/>
            <person name="Andreopoulos B."/>
            <person name="Lipzen A."/>
            <person name="Chen C."/>
            <person name="Yanf M."/>
            <person name="Daum C."/>
            <person name="Ng V."/>
            <person name="Clum A."/>
            <person name="Steindorff A."/>
            <person name="Ohm R."/>
            <person name="Martin F."/>
            <person name="Silar P."/>
            <person name="Natvig D."/>
            <person name="Lalanne C."/>
            <person name="Gautier V."/>
            <person name="Ament-Velasquez S.L."/>
            <person name="Kruys A."/>
            <person name="Hutchinson M.I."/>
            <person name="Powell A.J."/>
            <person name="Barry K."/>
            <person name="Miller A.N."/>
            <person name="Grigoriev I.V."/>
            <person name="Debuchy R."/>
            <person name="Gladieux P."/>
            <person name="Thoren M.H."/>
            <person name="Johannesson H."/>
        </authorList>
    </citation>
    <scope>NUCLEOTIDE SEQUENCE</scope>
    <source>
        <strain evidence="2">CBS 606.72</strain>
    </source>
</reference>
<evidence type="ECO:0000256" key="1">
    <source>
        <dbReference type="SAM" id="MobiDB-lite"/>
    </source>
</evidence>
<accession>A0AA39TMT2</accession>
<proteinExistence type="predicted"/>
<comment type="caution">
    <text evidence="2">The sequence shown here is derived from an EMBL/GenBank/DDBJ whole genome shotgun (WGS) entry which is preliminary data.</text>
</comment>
<dbReference type="AlphaFoldDB" id="A0AA39TMT2"/>
<protein>
    <submittedName>
        <fullName evidence="2">Uncharacterized protein</fullName>
    </submittedName>
</protein>
<gene>
    <name evidence="2" type="ORF">B0T14DRAFT_570736</name>
</gene>
<keyword evidence="3" id="KW-1185">Reference proteome</keyword>
<dbReference type="EMBL" id="JAULSU010000007">
    <property type="protein sequence ID" value="KAK0610806.1"/>
    <property type="molecule type" value="Genomic_DNA"/>
</dbReference>
<feature type="compositionally biased region" description="Polar residues" evidence="1">
    <location>
        <begin position="27"/>
        <end position="38"/>
    </location>
</feature>
<dbReference type="Proteomes" id="UP001175000">
    <property type="component" value="Unassembled WGS sequence"/>
</dbReference>
<organism evidence="2 3">
    <name type="scientific">Immersiella caudata</name>
    <dbReference type="NCBI Taxonomy" id="314043"/>
    <lineage>
        <taxon>Eukaryota</taxon>
        <taxon>Fungi</taxon>
        <taxon>Dikarya</taxon>
        <taxon>Ascomycota</taxon>
        <taxon>Pezizomycotina</taxon>
        <taxon>Sordariomycetes</taxon>
        <taxon>Sordariomycetidae</taxon>
        <taxon>Sordariales</taxon>
        <taxon>Lasiosphaeriaceae</taxon>
        <taxon>Immersiella</taxon>
    </lineage>
</organism>
<evidence type="ECO:0000313" key="3">
    <source>
        <dbReference type="Proteomes" id="UP001175000"/>
    </source>
</evidence>
<feature type="region of interest" description="Disordered" evidence="1">
    <location>
        <begin position="25"/>
        <end position="58"/>
    </location>
</feature>